<accession>A0A7L7KUN2</accession>
<reference evidence="7 8" key="1">
    <citation type="submission" date="2020-02" db="EMBL/GenBank/DDBJ databases">
        <authorList>
            <person name="Zheng R.K."/>
            <person name="Sun C.M."/>
        </authorList>
    </citation>
    <scope>NUCLEOTIDE SEQUENCE [LARGE SCALE GENOMIC DNA]</scope>
    <source>
        <strain evidence="8">zrk13</strain>
    </source>
</reference>
<dbReference type="GO" id="GO:0016020">
    <property type="term" value="C:membrane"/>
    <property type="evidence" value="ECO:0007669"/>
    <property type="project" value="UniProtKB-SubCell"/>
</dbReference>
<feature type="transmembrane region" description="Helical" evidence="5">
    <location>
        <begin position="289"/>
        <end position="310"/>
    </location>
</feature>
<evidence type="ECO:0000256" key="1">
    <source>
        <dbReference type="ARBA" id="ARBA00004141"/>
    </source>
</evidence>
<name>A0A7L7KUN2_9MOLU</name>
<dbReference type="KEGG" id="xcl:G4Z02_06950"/>
<organism evidence="7 8">
    <name type="scientific">Candidatus Xianfuyuplasma coldseepsis</name>
    <dbReference type="NCBI Taxonomy" id="2782163"/>
    <lineage>
        <taxon>Bacteria</taxon>
        <taxon>Bacillati</taxon>
        <taxon>Mycoplasmatota</taxon>
        <taxon>Mollicutes</taxon>
        <taxon>Candidatus Izemoplasmatales</taxon>
        <taxon>Candidatus Izemoplasmataceae</taxon>
        <taxon>Candidatus Xianfuyuplasma</taxon>
    </lineage>
</organism>
<dbReference type="EMBL" id="CP048914">
    <property type="protein sequence ID" value="QMS85488.1"/>
    <property type="molecule type" value="Genomic_DNA"/>
</dbReference>
<feature type="transmembrane region" description="Helical" evidence="5">
    <location>
        <begin position="100"/>
        <end position="122"/>
    </location>
</feature>
<dbReference type="Gene3D" id="1.20.1530.20">
    <property type="match status" value="1"/>
</dbReference>
<protein>
    <recommendedName>
        <fullName evidence="6">Cation/H+ exchanger transmembrane domain-containing protein</fullName>
    </recommendedName>
</protein>
<evidence type="ECO:0000313" key="7">
    <source>
        <dbReference type="EMBL" id="QMS85488.1"/>
    </source>
</evidence>
<keyword evidence="3 5" id="KW-1133">Transmembrane helix</keyword>
<feature type="transmembrane region" description="Helical" evidence="5">
    <location>
        <begin position="128"/>
        <end position="150"/>
    </location>
</feature>
<dbReference type="InterPro" id="IPR038770">
    <property type="entry name" value="Na+/solute_symporter_sf"/>
</dbReference>
<evidence type="ECO:0000259" key="6">
    <source>
        <dbReference type="Pfam" id="PF00999"/>
    </source>
</evidence>
<keyword evidence="2 5" id="KW-0812">Transmembrane</keyword>
<feature type="transmembrane region" description="Helical" evidence="5">
    <location>
        <begin position="387"/>
        <end position="405"/>
    </location>
</feature>
<dbReference type="Proteomes" id="UP000514720">
    <property type="component" value="Chromosome"/>
</dbReference>
<dbReference type="Pfam" id="PF00999">
    <property type="entry name" value="Na_H_Exchanger"/>
    <property type="match status" value="1"/>
</dbReference>
<feature type="transmembrane region" description="Helical" evidence="5">
    <location>
        <begin position="162"/>
        <end position="189"/>
    </location>
</feature>
<feature type="transmembrane region" description="Helical" evidence="5">
    <location>
        <begin position="235"/>
        <end position="255"/>
    </location>
</feature>
<keyword evidence="8" id="KW-1185">Reference proteome</keyword>
<dbReference type="GO" id="GO:1902600">
    <property type="term" value="P:proton transmembrane transport"/>
    <property type="evidence" value="ECO:0007669"/>
    <property type="project" value="InterPro"/>
</dbReference>
<proteinExistence type="predicted"/>
<sequence>MNLLSLFFVFEDIHSNLFIDIALLVTIGIIGGKLAELAHLPRVTGYIIIGMIFGPNLLNLFNAEIIADFKALKILGLGFIGYNVGLEVNFKMLKYNRNEVLFVTLFQALFTFFLVGGTILLVVNEFAWTYALIFGAIASVTTPAPIVACIRSYHTKGRLTQLLCPMIALDDVFGVILFALVLPISVYLAGHTGQEMTFGILLGEPLLEIGLSILIGGIIGFAVEWLLTYFNKGDAITIFLIIVVGLLFGIGFSYMFETSTILLPMMIGTVLSNKLSFDMRDRVRRISDNLILPILLVFFTLSGAELDIAILSTLEIIGIIYVLVRVAGKLLGTLMATSILGEEAKVRKYLGPALIPQGGVAIDMAILAEIRFIQLATETGNDVYTNVGSTILTVVLGAVVLYKIFGEIIVKWAFRKANEITEDDHTSHAHLI</sequence>
<dbReference type="InterPro" id="IPR006153">
    <property type="entry name" value="Cation/H_exchanger_TM"/>
</dbReference>
<evidence type="ECO:0000256" key="3">
    <source>
        <dbReference type="ARBA" id="ARBA00022989"/>
    </source>
</evidence>
<feature type="transmembrane region" description="Helical" evidence="5">
    <location>
        <begin position="43"/>
        <end position="63"/>
    </location>
</feature>
<gene>
    <name evidence="7" type="ORF">G4Z02_06950</name>
</gene>
<feature type="domain" description="Cation/H+ exchanger transmembrane" evidence="6">
    <location>
        <begin position="25"/>
        <end position="398"/>
    </location>
</feature>
<feature type="transmembrane region" description="Helical" evidence="5">
    <location>
        <begin position="261"/>
        <end position="277"/>
    </location>
</feature>
<keyword evidence="4 5" id="KW-0472">Membrane</keyword>
<dbReference type="RefSeq" id="WP_258877284.1">
    <property type="nucleotide sequence ID" value="NZ_CP048914.1"/>
</dbReference>
<feature type="transmembrane region" description="Helical" evidence="5">
    <location>
        <begin position="13"/>
        <end position="31"/>
    </location>
</feature>
<evidence type="ECO:0000313" key="8">
    <source>
        <dbReference type="Proteomes" id="UP000514720"/>
    </source>
</evidence>
<evidence type="ECO:0000256" key="5">
    <source>
        <dbReference type="SAM" id="Phobius"/>
    </source>
</evidence>
<dbReference type="GO" id="GO:0015297">
    <property type="term" value="F:antiporter activity"/>
    <property type="evidence" value="ECO:0007669"/>
    <property type="project" value="InterPro"/>
</dbReference>
<feature type="transmembrane region" description="Helical" evidence="5">
    <location>
        <begin position="209"/>
        <end position="228"/>
    </location>
</feature>
<dbReference type="AlphaFoldDB" id="A0A7L7KUN2"/>
<evidence type="ECO:0000256" key="4">
    <source>
        <dbReference type="ARBA" id="ARBA00023136"/>
    </source>
</evidence>
<feature type="transmembrane region" description="Helical" evidence="5">
    <location>
        <begin position="349"/>
        <end position="367"/>
    </location>
</feature>
<feature type="transmembrane region" description="Helical" evidence="5">
    <location>
        <begin position="316"/>
        <end position="337"/>
    </location>
</feature>
<dbReference type="PANTHER" id="PTHR43021:SF2">
    <property type="entry name" value="CATION_H+ EXCHANGER DOMAIN-CONTAINING PROTEIN"/>
    <property type="match status" value="1"/>
</dbReference>
<dbReference type="PANTHER" id="PTHR43021">
    <property type="entry name" value="NA(+)/H(+) ANTIPORTER-RELATED"/>
    <property type="match status" value="1"/>
</dbReference>
<comment type="subcellular location">
    <subcellularLocation>
        <location evidence="1">Membrane</location>
        <topology evidence="1">Multi-pass membrane protein</topology>
    </subcellularLocation>
</comment>
<evidence type="ECO:0000256" key="2">
    <source>
        <dbReference type="ARBA" id="ARBA00022692"/>
    </source>
</evidence>